<dbReference type="PROSITE" id="PS50932">
    <property type="entry name" value="HTH_LACI_2"/>
    <property type="match status" value="1"/>
</dbReference>
<name>A0AAV5NXA2_9VIBR</name>
<evidence type="ECO:0000313" key="6">
    <source>
        <dbReference type="EMBL" id="GLQ74672.1"/>
    </source>
</evidence>
<keyword evidence="1" id="KW-0678">Repressor</keyword>
<keyword evidence="7" id="KW-1185">Reference proteome</keyword>
<evidence type="ECO:0000259" key="5">
    <source>
        <dbReference type="PROSITE" id="PS50932"/>
    </source>
</evidence>
<dbReference type="InterPro" id="IPR010982">
    <property type="entry name" value="Lambda_DNA-bd_dom_sf"/>
</dbReference>
<dbReference type="CDD" id="cd01392">
    <property type="entry name" value="HTH_LacI"/>
    <property type="match status" value="1"/>
</dbReference>
<dbReference type="Gene3D" id="3.40.50.2300">
    <property type="match status" value="2"/>
</dbReference>
<dbReference type="InterPro" id="IPR028082">
    <property type="entry name" value="Peripla_BP_I"/>
</dbReference>
<evidence type="ECO:0000256" key="1">
    <source>
        <dbReference type="ARBA" id="ARBA00022491"/>
    </source>
</evidence>
<evidence type="ECO:0000256" key="3">
    <source>
        <dbReference type="ARBA" id="ARBA00023125"/>
    </source>
</evidence>
<organism evidence="6 7">
    <name type="scientific">Vibrio penaeicida</name>
    <dbReference type="NCBI Taxonomy" id="104609"/>
    <lineage>
        <taxon>Bacteria</taxon>
        <taxon>Pseudomonadati</taxon>
        <taxon>Pseudomonadota</taxon>
        <taxon>Gammaproteobacteria</taxon>
        <taxon>Vibrionales</taxon>
        <taxon>Vibrionaceae</taxon>
        <taxon>Vibrio</taxon>
    </lineage>
</organism>
<proteinExistence type="predicted"/>
<dbReference type="SUPFAM" id="SSF47413">
    <property type="entry name" value="lambda repressor-like DNA-binding domains"/>
    <property type="match status" value="1"/>
</dbReference>
<dbReference type="Pfam" id="PF13377">
    <property type="entry name" value="Peripla_BP_3"/>
    <property type="match status" value="1"/>
</dbReference>
<dbReference type="PANTHER" id="PTHR30146:SF95">
    <property type="entry name" value="RIBOSE OPERON REPRESSOR"/>
    <property type="match status" value="1"/>
</dbReference>
<dbReference type="Proteomes" id="UP001156690">
    <property type="component" value="Unassembled WGS sequence"/>
</dbReference>
<dbReference type="Pfam" id="PF00356">
    <property type="entry name" value="LacI"/>
    <property type="match status" value="1"/>
</dbReference>
<dbReference type="SMART" id="SM00354">
    <property type="entry name" value="HTH_LACI"/>
    <property type="match status" value="1"/>
</dbReference>
<keyword evidence="2" id="KW-0805">Transcription regulation</keyword>
<sequence>MEIKSLKTKGKVTSSAVAELAGVSRSAVSRTFSGGTVSQATREKVLKAAEELGYEENRLAKGLIEGKSGIVCIVADHIVQPWHSKLCDALIESIQNSGRAAFVITSGSGDAENALKRTIHFRAEATIILSGSPSRSVVEACIRFGQRLILLDREETFENCLNIRPDNLAAAERVCQLFLRAGFSKVAFAKSQSSSQGLTERMEAFQLEAKKKSLNTQFFEIGETSYEGGCQLANEILSHVDLPEAVFCASDLLACGFIDTARKKFGLDVPKDISVVGYDDIDQASWAGYDLTTFHQPPEEIARLAVDFINEEQPSKTVRIKSRFIVRSTVRTKMHG</sequence>
<dbReference type="InterPro" id="IPR046335">
    <property type="entry name" value="LacI/GalR-like_sensor"/>
</dbReference>
<accession>A0AAV5NXA2</accession>
<keyword evidence="4" id="KW-0804">Transcription</keyword>
<dbReference type="GO" id="GO:0003700">
    <property type="term" value="F:DNA-binding transcription factor activity"/>
    <property type="evidence" value="ECO:0007669"/>
    <property type="project" value="TreeGrafter"/>
</dbReference>
<evidence type="ECO:0000256" key="4">
    <source>
        <dbReference type="ARBA" id="ARBA00023163"/>
    </source>
</evidence>
<reference evidence="7" key="1">
    <citation type="journal article" date="2019" name="Int. J. Syst. Evol. Microbiol.">
        <title>The Global Catalogue of Microorganisms (GCM) 10K type strain sequencing project: providing services to taxonomists for standard genome sequencing and annotation.</title>
        <authorList>
            <consortium name="The Broad Institute Genomics Platform"/>
            <consortium name="The Broad Institute Genome Sequencing Center for Infectious Disease"/>
            <person name="Wu L."/>
            <person name="Ma J."/>
        </authorList>
    </citation>
    <scope>NUCLEOTIDE SEQUENCE [LARGE SCALE GENOMIC DNA]</scope>
    <source>
        <strain evidence="7">NBRC 15640</strain>
    </source>
</reference>
<comment type="caution">
    <text evidence="6">The sequence shown here is derived from an EMBL/GenBank/DDBJ whole genome shotgun (WGS) entry which is preliminary data.</text>
</comment>
<dbReference type="Gene3D" id="1.10.260.40">
    <property type="entry name" value="lambda repressor-like DNA-binding domains"/>
    <property type="match status" value="1"/>
</dbReference>
<gene>
    <name evidence="6" type="ORF">GCM10007932_40330</name>
</gene>
<evidence type="ECO:0000256" key="2">
    <source>
        <dbReference type="ARBA" id="ARBA00023015"/>
    </source>
</evidence>
<dbReference type="CDD" id="cd06278">
    <property type="entry name" value="PBP1_LacI-like"/>
    <property type="match status" value="1"/>
</dbReference>
<dbReference type="EMBL" id="BSNX01000056">
    <property type="protein sequence ID" value="GLQ74672.1"/>
    <property type="molecule type" value="Genomic_DNA"/>
</dbReference>
<feature type="domain" description="HTH lacI-type" evidence="5">
    <location>
        <begin position="12"/>
        <end position="65"/>
    </location>
</feature>
<dbReference type="GO" id="GO:0000976">
    <property type="term" value="F:transcription cis-regulatory region binding"/>
    <property type="evidence" value="ECO:0007669"/>
    <property type="project" value="TreeGrafter"/>
</dbReference>
<dbReference type="SUPFAM" id="SSF53822">
    <property type="entry name" value="Periplasmic binding protein-like I"/>
    <property type="match status" value="1"/>
</dbReference>
<dbReference type="PANTHER" id="PTHR30146">
    <property type="entry name" value="LACI-RELATED TRANSCRIPTIONAL REPRESSOR"/>
    <property type="match status" value="1"/>
</dbReference>
<protein>
    <submittedName>
        <fullName evidence="6">LacI family transcriptional regulator</fullName>
    </submittedName>
</protein>
<dbReference type="RefSeq" id="WP_126606999.1">
    <property type="nucleotide sequence ID" value="NZ_AP025144.1"/>
</dbReference>
<dbReference type="InterPro" id="IPR000843">
    <property type="entry name" value="HTH_LacI"/>
</dbReference>
<keyword evidence="3" id="KW-0238">DNA-binding</keyword>
<evidence type="ECO:0000313" key="7">
    <source>
        <dbReference type="Proteomes" id="UP001156690"/>
    </source>
</evidence>
<dbReference type="AlphaFoldDB" id="A0AAV5NXA2"/>